<reference evidence="1" key="2">
    <citation type="journal article" date="2015" name="Data Brief">
        <title>Shoot transcriptome of the giant reed, Arundo donax.</title>
        <authorList>
            <person name="Barrero R.A."/>
            <person name="Guerrero F.D."/>
            <person name="Moolhuijzen P."/>
            <person name="Goolsby J.A."/>
            <person name="Tidwell J."/>
            <person name="Bellgard S.E."/>
            <person name="Bellgard M.I."/>
        </authorList>
    </citation>
    <scope>NUCLEOTIDE SEQUENCE</scope>
    <source>
        <tissue evidence="1">Shoot tissue taken approximately 20 cm above the soil surface</tissue>
    </source>
</reference>
<dbReference type="EMBL" id="GBRH01223046">
    <property type="protein sequence ID" value="JAD74849.1"/>
    <property type="molecule type" value="Transcribed_RNA"/>
</dbReference>
<evidence type="ECO:0000313" key="1">
    <source>
        <dbReference type="EMBL" id="JAD74849.1"/>
    </source>
</evidence>
<dbReference type="AlphaFoldDB" id="A0A0A9CEU9"/>
<organism evidence="1">
    <name type="scientific">Arundo donax</name>
    <name type="common">Giant reed</name>
    <name type="synonym">Donax arundinaceus</name>
    <dbReference type="NCBI Taxonomy" id="35708"/>
    <lineage>
        <taxon>Eukaryota</taxon>
        <taxon>Viridiplantae</taxon>
        <taxon>Streptophyta</taxon>
        <taxon>Embryophyta</taxon>
        <taxon>Tracheophyta</taxon>
        <taxon>Spermatophyta</taxon>
        <taxon>Magnoliopsida</taxon>
        <taxon>Liliopsida</taxon>
        <taxon>Poales</taxon>
        <taxon>Poaceae</taxon>
        <taxon>PACMAD clade</taxon>
        <taxon>Arundinoideae</taxon>
        <taxon>Arundineae</taxon>
        <taxon>Arundo</taxon>
    </lineage>
</organism>
<accession>A0A0A9CEU9</accession>
<proteinExistence type="predicted"/>
<reference evidence="1" key="1">
    <citation type="submission" date="2014-09" db="EMBL/GenBank/DDBJ databases">
        <authorList>
            <person name="Magalhaes I.L.F."/>
            <person name="Oliveira U."/>
            <person name="Santos F.R."/>
            <person name="Vidigal T.H.D.A."/>
            <person name="Brescovit A.D."/>
            <person name="Santos A.J."/>
        </authorList>
    </citation>
    <scope>NUCLEOTIDE SEQUENCE</scope>
    <source>
        <tissue evidence="1">Shoot tissue taken approximately 20 cm above the soil surface</tissue>
    </source>
</reference>
<protein>
    <submittedName>
        <fullName evidence="1">Uncharacterized protein</fullName>
    </submittedName>
</protein>
<sequence>MAVTLLPSSTKSTTWLSFSIASSPTARARICCNVMRLMTLVTGSPRSAAGVNVSNLMYQEPEMPSTSPLMRSPVTQPARMTSSATPMSMASSAASALLWIWMGPRYCPSPRTALMSRSNTVTSYPFRLAASANTSPPMPPPATSTRGFRLASPAGAVCATAAASGGRIAADTDHLARARSLLPAPPEHCGCGAESACCGSSWQRNSAEKCALAGEVAESSAMMGTQL</sequence>
<name>A0A0A9CEU9_ARUDO</name>